<proteinExistence type="predicted"/>
<gene>
    <name evidence="1" type="ORF">AN401_16540</name>
</gene>
<name>A0A291HV13_9GAMM</name>
<evidence type="ECO:0000313" key="2">
    <source>
        <dbReference type="Proteomes" id="UP000217763"/>
    </source>
</evidence>
<keyword evidence="1" id="KW-0808">Transferase</keyword>
<keyword evidence="2" id="KW-1185">Reference proteome</keyword>
<dbReference type="PANTHER" id="PTHR31270">
    <property type="entry name" value="GLUTAMINYL-PEPTIDE CYCLOTRANSFERASE"/>
    <property type="match status" value="1"/>
</dbReference>
<dbReference type="AlphaFoldDB" id="A0A291HV13"/>
<dbReference type="KEGG" id="zdf:AN401_16540"/>
<dbReference type="PANTHER" id="PTHR31270:SF1">
    <property type="entry name" value="GLUTAMINYL-PEPTIDE CYCLOTRANSFERASE"/>
    <property type="match status" value="1"/>
</dbReference>
<dbReference type="InterPro" id="IPR007788">
    <property type="entry name" value="QCT"/>
</dbReference>
<dbReference type="Pfam" id="PF05096">
    <property type="entry name" value="Glu_cyclase_2"/>
    <property type="match status" value="1"/>
</dbReference>
<dbReference type="Proteomes" id="UP000217763">
    <property type="component" value="Chromosome"/>
</dbReference>
<dbReference type="GO" id="GO:0016603">
    <property type="term" value="F:glutaminyl-peptide cyclotransferase activity"/>
    <property type="evidence" value="ECO:0007669"/>
    <property type="project" value="InterPro"/>
</dbReference>
<dbReference type="SUPFAM" id="SSF50969">
    <property type="entry name" value="YVTN repeat-like/Quinoprotein amine dehydrogenase"/>
    <property type="match status" value="1"/>
</dbReference>
<organism evidence="1 2">
    <name type="scientific">Zobellella denitrificans</name>
    <dbReference type="NCBI Taxonomy" id="347534"/>
    <lineage>
        <taxon>Bacteria</taxon>
        <taxon>Pseudomonadati</taxon>
        <taxon>Pseudomonadota</taxon>
        <taxon>Gammaproteobacteria</taxon>
        <taxon>Aeromonadales</taxon>
        <taxon>Aeromonadaceae</taxon>
        <taxon>Zobellella</taxon>
    </lineage>
</organism>
<protein>
    <submittedName>
        <fullName evidence="1">Glutaminyl-peptide cyclotransferase</fullName>
    </submittedName>
</protein>
<accession>A0A291HV13</accession>
<evidence type="ECO:0000313" key="1">
    <source>
        <dbReference type="EMBL" id="ATG76000.1"/>
    </source>
</evidence>
<dbReference type="EMBL" id="CP012621">
    <property type="protein sequence ID" value="ATG76000.1"/>
    <property type="molecule type" value="Genomic_DNA"/>
</dbReference>
<dbReference type="InterPro" id="IPR011044">
    <property type="entry name" value="Quino_amine_DH_bsu"/>
</dbReference>
<reference evidence="2" key="1">
    <citation type="submission" date="2015-09" db="EMBL/GenBank/DDBJ databases">
        <authorList>
            <person name="Shao Z."/>
            <person name="Wang L."/>
        </authorList>
    </citation>
    <scope>NUCLEOTIDE SEQUENCE [LARGE SCALE GENOMIC DNA]</scope>
    <source>
        <strain evidence="2">F13-1</strain>
    </source>
</reference>
<sequence>MFVLLGWGRGQAEPVERLEVEVLAVLPRAADAFTQGLLWHRGRLYESTGRYGHSGLRELDPHSGEVRRRVDLADGLFGEGLALVEDRLIQLTWREGLALIWRRDDFALVAAHHYQGEGWGLCYDGEVLWMSDGSASLQRRDAGDFTLLGRLAVTLDGEPQYRLNELACVGEHVYANIWHDHHILRIHKASGRVDAVIDASALLPLSERPADREAVLNGIAWDPGQGVFYLTGKLWPRLFRVRFVHSSPD</sequence>